<reference evidence="2" key="1">
    <citation type="submission" date="2014-05" db="EMBL/GenBank/DDBJ databases">
        <title>The transcriptome of the halophilic microalga Tetraselmis sp. GSL018 isolated from the Great Salt Lake, Utah.</title>
        <authorList>
            <person name="Jinkerson R.E."/>
            <person name="D'Adamo S."/>
            <person name="Posewitz M.C."/>
        </authorList>
    </citation>
    <scope>NUCLEOTIDE SEQUENCE</scope>
    <source>
        <strain evidence="2">GSL018</strain>
    </source>
</reference>
<feature type="non-terminal residue" evidence="2">
    <location>
        <position position="531"/>
    </location>
</feature>
<dbReference type="PANTHER" id="PTHR34033:SF1">
    <property type="entry name" value="AP-5 COMPLEX SUBUNIT BETA-1"/>
    <property type="match status" value="1"/>
</dbReference>
<dbReference type="Pfam" id="PF21588">
    <property type="entry name" value="AP5B1_middle"/>
    <property type="match status" value="1"/>
</dbReference>
<sequence>AEVSDLLEEVRERSLECLQGDSTQGDNGLQTDPFWYSELATSVASEPTICPEGIFRLVEQSLRELQKTEDTLRSMEKGKNTLFNPQRLWHIGNKALRVCRSAMLAHPPEKVLFGGESLLKLLGNDSADLDIRDRALHYLRLLTTLPWHQLRSMLLPPSVHQWHSRKDPAFCEGSASQFSNKASTHTALTALYLKLEPEKRDFHTQVQPRLKTVSKEIVSFEEVLELYFAEVRSAEMPVIRLPCRIEYAKPTSCEGSWTSLQHEKYYNSVADADAIFALDVDFEVIRPTADLPNPVASGDFQEIPTLHTVFLEPGVGRYMSEHELLLGLRVPLPTQLKPVVAFVDSSGKSWQGALKPLQLSIEDFFLPARTCSVQIQQLFEVLWSVLVAFDETRPSGDDVRETAHVSAAGIPQPYDGWHSICLLDGADASQWWKRVSKFLRPFLVDAETFEEPLPTTCGGLHAMGVENTGFRQKSPAGSEEQTQLRSTAATGVRALVFLPPGHHILFRIWSYIDGGVIIHLVTDFWPVLLHI</sequence>
<dbReference type="GO" id="GO:0030119">
    <property type="term" value="C:AP-type membrane coat adaptor complex"/>
    <property type="evidence" value="ECO:0007669"/>
    <property type="project" value="TreeGrafter"/>
</dbReference>
<dbReference type="InterPro" id="IPR038741">
    <property type="entry name" value="AP5B1"/>
</dbReference>
<proteinExistence type="predicted"/>
<dbReference type="GO" id="GO:0016197">
    <property type="term" value="P:endosomal transport"/>
    <property type="evidence" value="ECO:0007669"/>
    <property type="project" value="InterPro"/>
</dbReference>
<organism evidence="2">
    <name type="scientific">Tetraselmis sp. GSL018</name>
    <dbReference type="NCBI Taxonomy" id="582737"/>
    <lineage>
        <taxon>Eukaryota</taxon>
        <taxon>Viridiplantae</taxon>
        <taxon>Chlorophyta</taxon>
        <taxon>core chlorophytes</taxon>
        <taxon>Chlorodendrophyceae</taxon>
        <taxon>Chlorodendrales</taxon>
        <taxon>Chlorodendraceae</taxon>
        <taxon>Tetraselmis</taxon>
    </lineage>
</organism>
<protein>
    <recommendedName>
        <fullName evidence="1">AP5B1 middle domain-containing protein</fullName>
    </recommendedName>
</protein>
<accession>A0A061SG24</accession>
<dbReference type="AlphaFoldDB" id="A0A061SG24"/>
<evidence type="ECO:0000313" key="2">
    <source>
        <dbReference type="EMBL" id="JAC82019.1"/>
    </source>
</evidence>
<feature type="domain" description="AP5B1 middle" evidence="1">
    <location>
        <begin position="59"/>
        <end position="148"/>
    </location>
</feature>
<evidence type="ECO:0000259" key="1">
    <source>
        <dbReference type="Pfam" id="PF21588"/>
    </source>
</evidence>
<feature type="non-terminal residue" evidence="2">
    <location>
        <position position="1"/>
    </location>
</feature>
<name>A0A061SG24_9CHLO</name>
<dbReference type="PANTHER" id="PTHR34033">
    <property type="entry name" value="AP-5 COMPLEX SUBUNIT BETA-1"/>
    <property type="match status" value="1"/>
</dbReference>
<dbReference type="InterPro" id="IPR048979">
    <property type="entry name" value="AP5B1_middle"/>
</dbReference>
<dbReference type="EMBL" id="GBEZ01003094">
    <property type="protein sequence ID" value="JAC82019.1"/>
    <property type="molecule type" value="Transcribed_RNA"/>
</dbReference>
<gene>
    <name evidence="2" type="ORF">TSPGSL018_6633</name>
</gene>